<accession>A0A2A6BCW5</accession>
<accession>A0A8R1YWI0</accession>
<dbReference type="AlphaFoldDB" id="A0A2A6BCW5"/>
<reference evidence="1" key="2">
    <citation type="submission" date="2022-06" db="UniProtKB">
        <authorList>
            <consortium name="EnsemblMetazoa"/>
        </authorList>
    </citation>
    <scope>IDENTIFICATION</scope>
    <source>
        <strain evidence="1">PS312</strain>
    </source>
</reference>
<evidence type="ECO:0000313" key="2">
    <source>
        <dbReference type="Proteomes" id="UP000005239"/>
    </source>
</evidence>
<evidence type="ECO:0000313" key="1">
    <source>
        <dbReference type="EnsemblMetazoa" id="PPA38921.1"/>
    </source>
</evidence>
<name>A0A2A6BCW5_PRIPA</name>
<proteinExistence type="predicted"/>
<reference evidence="2" key="1">
    <citation type="journal article" date="2008" name="Nat. Genet.">
        <title>The Pristionchus pacificus genome provides a unique perspective on nematode lifestyle and parasitism.</title>
        <authorList>
            <person name="Dieterich C."/>
            <person name="Clifton S.W."/>
            <person name="Schuster L.N."/>
            <person name="Chinwalla A."/>
            <person name="Delehaunty K."/>
            <person name="Dinkelacker I."/>
            <person name="Fulton L."/>
            <person name="Fulton R."/>
            <person name="Godfrey J."/>
            <person name="Minx P."/>
            <person name="Mitreva M."/>
            <person name="Roeseler W."/>
            <person name="Tian H."/>
            <person name="Witte H."/>
            <person name="Yang S.P."/>
            <person name="Wilson R.K."/>
            <person name="Sommer R.J."/>
        </authorList>
    </citation>
    <scope>NUCLEOTIDE SEQUENCE [LARGE SCALE GENOMIC DNA]</scope>
    <source>
        <strain evidence="2">PS312</strain>
    </source>
</reference>
<keyword evidence="2" id="KW-1185">Reference proteome</keyword>
<protein>
    <submittedName>
        <fullName evidence="1">Uncharacterized protein</fullName>
    </submittedName>
</protein>
<organism evidence="1 2">
    <name type="scientific">Pristionchus pacificus</name>
    <name type="common">Parasitic nematode worm</name>
    <dbReference type="NCBI Taxonomy" id="54126"/>
    <lineage>
        <taxon>Eukaryota</taxon>
        <taxon>Metazoa</taxon>
        <taxon>Ecdysozoa</taxon>
        <taxon>Nematoda</taxon>
        <taxon>Chromadorea</taxon>
        <taxon>Rhabditida</taxon>
        <taxon>Rhabditina</taxon>
        <taxon>Diplogasteromorpha</taxon>
        <taxon>Diplogasteroidea</taxon>
        <taxon>Neodiplogasteridae</taxon>
        <taxon>Pristionchus</taxon>
    </lineage>
</organism>
<dbReference type="EnsemblMetazoa" id="PPA38921.1">
    <property type="protein sequence ID" value="PPA38921.1"/>
    <property type="gene ID" value="WBGene00277290"/>
</dbReference>
<sequence length="171" mass="19276">QISLSTYLIKSDIDPMIPVGKSKEEERLPIQISPLSNPYPYPGPYDGLPYVPAPFDESNNRPRSLAHFDDPSLEEKGPELRLERLRSIRESSSFTPRRRGRPRLYASFLTDRAAHHALTSTAATLDRCSSPVEPFTVAPQDGQSLERLTTAHISFTIVWSIPFLHHIVCHS</sequence>
<dbReference type="Proteomes" id="UP000005239">
    <property type="component" value="Unassembled WGS sequence"/>
</dbReference>
<gene>
    <name evidence="1" type="primary">WBGene00277290</name>
</gene>